<geneLocation type="mitochondrion" evidence="2"/>
<evidence type="ECO:0000313" key="2">
    <source>
        <dbReference type="EMBL" id="AVF97047.1"/>
    </source>
</evidence>
<name>A0A343UQS2_9HEMI</name>
<proteinExistence type="predicted"/>
<dbReference type="AlphaFoldDB" id="A0A343UQS2"/>
<evidence type="ECO:0000256" key="1">
    <source>
        <dbReference type="SAM" id="Phobius"/>
    </source>
</evidence>
<feature type="transmembrane region" description="Helical" evidence="1">
    <location>
        <begin position="79"/>
        <end position="98"/>
    </location>
</feature>
<feature type="transmembrane region" description="Helical" evidence="1">
    <location>
        <begin position="47"/>
        <end position="67"/>
    </location>
</feature>
<reference evidence="2" key="1">
    <citation type="submission" date="2017-10" db="EMBL/GenBank/DDBJ databases">
        <title>Complete mitochondrial genomes of Mycopsylla fici and Mycopsylla proxima (Hemiptera: Sternorrhyncha: Psylloidea: Homotomidae), with a phylogeny of the suborder Sternorrhyncha.</title>
        <authorList>
            <person name="Duan X.-Y."/>
            <person name="Wu Y."/>
            <person name="Qian Z.-Q."/>
        </authorList>
    </citation>
    <scope>NUCLEOTIDE SEQUENCE</scope>
</reference>
<dbReference type="CTD" id="4541"/>
<feature type="transmembrane region" description="Helical" evidence="1">
    <location>
        <begin position="9"/>
        <end position="35"/>
    </location>
</feature>
<keyword evidence="1" id="KW-0812">Transmembrane</keyword>
<feature type="transmembrane region" description="Helical" evidence="1">
    <location>
        <begin position="127"/>
        <end position="148"/>
    </location>
</feature>
<dbReference type="EMBL" id="MG216926">
    <property type="protein sequence ID" value="AVF97047.1"/>
    <property type="molecule type" value="Genomic_DNA"/>
</dbReference>
<keyword evidence="2" id="KW-0496">Mitochondrion</keyword>
<dbReference type="RefSeq" id="YP_009470619.1">
    <property type="nucleotide sequence ID" value="NC_037224.1"/>
</dbReference>
<keyword evidence="1" id="KW-0472">Membrane</keyword>
<keyword evidence="1" id="KW-1133">Transmembrane helix</keyword>
<sequence length="159" mass="18937">MTYLMLTNLFLSIFMVYSCYPILMGLMLLIVTFFFCATIRLMSNSSWISSTLFLIMIGGLMIIFLYTTSICSNQKFKILNIKMMVIYFTLCSPILFFSKNSFMKLEEMTLMNTYLKEFFKLFMPMNFYSTLFILIYLIFTLMIMINLMNFNMGPMRKKY</sequence>
<protein>
    <submittedName>
        <fullName evidence="2">NADH dehydrogenase subunit 6</fullName>
    </submittedName>
</protein>
<accession>A0A343UQS2</accession>
<organism evidence="2">
    <name type="scientific">Mycopsylla fici</name>
    <dbReference type="NCBI Taxonomy" id="1681222"/>
    <lineage>
        <taxon>Eukaryota</taxon>
        <taxon>Metazoa</taxon>
        <taxon>Ecdysozoa</taxon>
        <taxon>Arthropoda</taxon>
        <taxon>Hexapoda</taxon>
        <taxon>Insecta</taxon>
        <taxon>Pterygota</taxon>
        <taxon>Neoptera</taxon>
        <taxon>Paraneoptera</taxon>
        <taxon>Hemiptera</taxon>
        <taxon>Sternorrhyncha</taxon>
        <taxon>Psylloidea</taxon>
        <taxon>Carsidaridae</taxon>
        <taxon>Homotominae</taxon>
        <taxon>Mycopsylla</taxon>
    </lineage>
</organism>
<dbReference type="GeneID" id="36278727"/>
<gene>
    <name evidence="2" type="primary">ND6</name>
</gene>